<keyword evidence="3" id="KW-0963">Cytoplasm</keyword>
<comment type="subcellular location">
    <subcellularLocation>
        <location evidence="1">Cytoplasm</location>
    </subcellularLocation>
</comment>
<dbReference type="InterPro" id="IPR039315">
    <property type="entry name" value="CheW"/>
</dbReference>
<dbReference type="InterPro" id="IPR036061">
    <property type="entry name" value="CheW-like_dom_sf"/>
</dbReference>
<evidence type="ECO:0000259" key="4">
    <source>
        <dbReference type="PROSITE" id="PS50851"/>
    </source>
</evidence>
<keyword evidence="6" id="KW-1185">Reference proteome</keyword>
<dbReference type="Gene3D" id="2.30.30.40">
    <property type="entry name" value="SH3 Domains"/>
    <property type="match status" value="3"/>
</dbReference>
<dbReference type="InterPro" id="IPR002545">
    <property type="entry name" value="CheW-lke_dom"/>
</dbReference>
<dbReference type="Gene3D" id="2.40.50.180">
    <property type="entry name" value="CheA-289, Domain 4"/>
    <property type="match status" value="3"/>
</dbReference>
<dbReference type="Pfam" id="PF01584">
    <property type="entry name" value="CheW"/>
    <property type="match status" value="3"/>
</dbReference>
<dbReference type="PANTHER" id="PTHR22617:SF45">
    <property type="entry name" value="CHEMOTAXIS PROTEIN CHEW"/>
    <property type="match status" value="1"/>
</dbReference>
<dbReference type="Proteomes" id="UP001305521">
    <property type="component" value="Chromosome"/>
</dbReference>
<evidence type="ECO:0000256" key="1">
    <source>
        <dbReference type="ARBA" id="ARBA00004496"/>
    </source>
</evidence>
<feature type="domain" description="CheW-like" evidence="4">
    <location>
        <begin position="349"/>
        <end position="491"/>
    </location>
</feature>
<dbReference type="PANTHER" id="PTHR22617">
    <property type="entry name" value="CHEMOTAXIS SENSOR HISTIDINE KINASE-RELATED"/>
    <property type="match status" value="1"/>
</dbReference>
<evidence type="ECO:0000256" key="2">
    <source>
        <dbReference type="ARBA" id="ARBA00021483"/>
    </source>
</evidence>
<accession>A0ABZ0PDN1</accession>
<feature type="domain" description="CheW-like" evidence="4">
    <location>
        <begin position="177"/>
        <end position="322"/>
    </location>
</feature>
<proteinExistence type="predicted"/>
<dbReference type="RefSeq" id="WP_318647760.1">
    <property type="nucleotide sequence ID" value="NZ_CP137852.1"/>
</dbReference>
<dbReference type="EMBL" id="CP137852">
    <property type="protein sequence ID" value="WPB83803.1"/>
    <property type="molecule type" value="Genomic_DNA"/>
</dbReference>
<feature type="domain" description="CheW-like" evidence="4">
    <location>
        <begin position="11"/>
        <end position="151"/>
    </location>
</feature>
<dbReference type="SMART" id="SM00260">
    <property type="entry name" value="CheW"/>
    <property type="match status" value="3"/>
</dbReference>
<reference evidence="5 6" key="1">
    <citation type="submission" date="2023-11" db="EMBL/GenBank/DDBJ databases">
        <title>Arctic aerobic anoxygenic photoheterotroph Sediminicoccus rosea KRV36 adapts its photosynthesis to long days of polar summer.</title>
        <authorList>
            <person name="Tomasch J."/>
            <person name="Kopejtka K."/>
            <person name="Bily T."/>
            <person name="Gardiner A.T."/>
            <person name="Gardian Z."/>
            <person name="Shivaramu S."/>
            <person name="Koblizek M."/>
            <person name="Engelhardt F."/>
            <person name="Kaftan D."/>
        </authorList>
    </citation>
    <scope>NUCLEOTIDE SEQUENCE [LARGE SCALE GENOMIC DNA]</scope>
    <source>
        <strain evidence="5 6">R-30</strain>
    </source>
</reference>
<protein>
    <recommendedName>
        <fullName evidence="2">Chemotaxis protein CheW</fullName>
    </recommendedName>
</protein>
<dbReference type="SUPFAM" id="SSF50341">
    <property type="entry name" value="CheW-like"/>
    <property type="match status" value="3"/>
</dbReference>
<evidence type="ECO:0000313" key="5">
    <source>
        <dbReference type="EMBL" id="WPB83803.1"/>
    </source>
</evidence>
<gene>
    <name evidence="5" type="ORF">R9Z33_17015</name>
</gene>
<sequence length="497" mass="53430">MVETAELGDPTRQFVTFHVDGSLYGLPMAEVQEIIRMPGLVEVPHSPPALHGIANLRGGILPVTSLRRTFGAADQAVDEATRVVVVQQSGATLGFVVDQMGRVMTAESQEIEAAPELAQGAGSGLLRGVVKRSDHMVLLLDVARLLRIGNTPRAGGSDRAGQVLGDEDRTEAAAQEELQLVSFVSAGAEYAVPIAEVQEIVQLPLDMVRVPGAGHHILGLMTLRERLLPLVSLRVLFGEPDVMPDSSARVLVTAVPGQPQLSIGLVMDSVKEVLRVQRSVVDPLPPLLSGGSGHLDAICRLEGGRRLVSILSPTRMFEAGLMRSALEAAGAGREDRMAEQMQPMAMEEEGQFVVFRLAGEEYGLPIEAVQEILRVPEQLTHVPQTPEFIEGVINLRGAVLPVVDQRRRFALAQAERNERQRIMVLGIGGSRTGFIVDQVLEVLKIPHSAIAPAPALSARQTDLIPRVANLTEAKRMVLILEASCLLDAREVAALKAA</sequence>
<name>A0ABZ0PDN1_9PROT</name>
<evidence type="ECO:0000256" key="3">
    <source>
        <dbReference type="ARBA" id="ARBA00022490"/>
    </source>
</evidence>
<dbReference type="PROSITE" id="PS50851">
    <property type="entry name" value="CHEW"/>
    <property type="match status" value="3"/>
</dbReference>
<evidence type="ECO:0000313" key="6">
    <source>
        <dbReference type="Proteomes" id="UP001305521"/>
    </source>
</evidence>
<organism evidence="5 6">
    <name type="scientific">Sediminicoccus rosea</name>
    <dbReference type="NCBI Taxonomy" id="1225128"/>
    <lineage>
        <taxon>Bacteria</taxon>
        <taxon>Pseudomonadati</taxon>
        <taxon>Pseudomonadota</taxon>
        <taxon>Alphaproteobacteria</taxon>
        <taxon>Acetobacterales</taxon>
        <taxon>Roseomonadaceae</taxon>
        <taxon>Sediminicoccus</taxon>
    </lineage>
</organism>